<comment type="caution">
    <text evidence="3">The sequence shown here is derived from an EMBL/GenBank/DDBJ whole genome shotgun (WGS) entry which is preliminary data.</text>
</comment>
<name>A0AAV9J313_CYACA</name>
<dbReference type="Gene3D" id="6.10.160.20">
    <property type="match status" value="1"/>
</dbReference>
<organism evidence="3 4">
    <name type="scientific">Cyanidium caldarium</name>
    <name type="common">Red alga</name>
    <dbReference type="NCBI Taxonomy" id="2771"/>
    <lineage>
        <taxon>Eukaryota</taxon>
        <taxon>Rhodophyta</taxon>
        <taxon>Bangiophyceae</taxon>
        <taxon>Cyanidiales</taxon>
        <taxon>Cyanidiaceae</taxon>
        <taxon>Cyanidium</taxon>
    </lineage>
</organism>
<gene>
    <name evidence="3" type="ORF">CDCA_CDCA20G4790</name>
</gene>
<dbReference type="InterPro" id="IPR025718">
    <property type="entry name" value="SAP30_Sin3-bd"/>
</dbReference>
<dbReference type="InterPro" id="IPR038291">
    <property type="entry name" value="SAP30_C_sf"/>
</dbReference>
<feature type="compositionally biased region" description="Low complexity" evidence="1">
    <location>
        <begin position="19"/>
        <end position="37"/>
    </location>
</feature>
<proteinExistence type="predicted"/>
<dbReference type="EMBL" id="JANCYW010000020">
    <property type="protein sequence ID" value="KAK4538765.1"/>
    <property type="molecule type" value="Genomic_DNA"/>
</dbReference>
<feature type="domain" description="Histone deacetylase complex subunit SAP30 Sin3 binding" evidence="2">
    <location>
        <begin position="157"/>
        <end position="207"/>
    </location>
</feature>
<feature type="region of interest" description="Disordered" evidence="1">
    <location>
        <begin position="1"/>
        <end position="41"/>
    </location>
</feature>
<dbReference type="Proteomes" id="UP001301350">
    <property type="component" value="Unassembled WGS sequence"/>
</dbReference>
<reference evidence="3 4" key="1">
    <citation type="submission" date="2022-07" db="EMBL/GenBank/DDBJ databases">
        <title>Genome-wide signatures of adaptation to extreme environments.</title>
        <authorList>
            <person name="Cho C.H."/>
            <person name="Yoon H.S."/>
        </authorList>
    </citation>
    <scope>NUCLEOTIDE SEQUENCE [LARGE SCALE GENOMIC DNA]</scope>
    <source>
        <strain evidence="3 4">DBV 063 E5</strain>
    </source>
</reference>
<sequence>MSDSWTRPDGETDGRGERAAGPGAAPAAPTAHLEAAASGASNGLRAPHAAAVPPAVNGVPPAAPWWGPGAVSAGPVFPTAIPRSETPNGWPTVYPVHYVSWPAGGPAPAVHDAGTMPGIGIAYSGRAGDAAAGPSPTSPPPPVQPPLLDFRKIRKTSLRKYLRHFRIELDADKATSKEHMARAVREHFSTMHVADERQVLEAFRAALRYGRP</sequence>
<accession>A0AAV9J313</accession>
<keyword evidence="4" id="KW-1185">Reference proteome</keyword>
<evidence type="ECO:0000313" key="3">
    <source>
        <dbReference type="EMBL" id="KAK4538765.1"/>
    </source>
</evidence>
<dbReference type="Pfam" id="PF13867">
    <property type="entry name" value="SAP30_Sin3_bdg"/>
    <property type="match status" value="1"/>
</dbReference>
<evidence type="ECO:0000259" key="2">
    <source>
        <dbReference type="Pfam" id="PF13867"/>
    </source>
</evidence>
<evidence type="ECO:0000313" key="4">
    <source>
        <dbReference type="Proteomes" id="UP001301350"/>
    </source>
</evidence>
<evidence type="ECO:0000256" key="1">
    <source>
        <dbReference type="SAM" id="MobiDB-lite"/>
    </source>
</evidence>
<feature type="compositionally biased region" description="Basic and acidic residues" evidence="1">
    <location>
        <begin position="1"/>
        <end position="18"/>
    </location>
</feature>
<dbReference type="AlphaFoldDB" id="A0AAV9J313"/>
<protein>
    <recommendedName>
        <fullName evidence="2">Histone deacetylase complex subunit SAP30 Sin3 binding domain-containing protein</fullName>
    </recommendedName>
</protein>